<comment type="function">
    <text evidence="5">Negative regulator of class I heat shock genes (grpE-dnaK-dnaJ and groELS operons). Prevents heat-shock induction of these operons.</text>
</comment>
<evidence type="ECO:0000256" key="4">
    <source>
        <dbReference type="ARBA" id="ARBA00023163"/>
    </source>
</evidence>
<dbReference type="KEGG" id="atq:GH723_11470"/>
<accession>A0A5Q2RR48</accession>
<evidence type="ECO:0000259" key="6">
    <source>
        <dbReference type="Pfam" id="PF01628"/>
    </source>
</evidence>
<dbReference type="SUPFAM" id="SSF46785">
    <property type="entry name" value="Winged helix' DNA-binding domain"/>
    <property type="match status" value="1"/>
</dbReference>
<dbReference type="RefSeq" id="WP_153759771.1">
    <property type="nucleotide sequence ID" value="NZ_CP045851.1"/>
</dbReference>
<evidence type="ECO:0000256" key="1">
    <source>
        <dbReference type="ARBA" id="ARBA00022491"/>
    </source>
</evidence>
<reference evidence="7 8" key="1">
    <citation type="submission" date="2019-11" db="EMBL/GenBank/DDBJ databases">
        <authorList>
            <person name="He Y."/>
        </authorList>
    </citation>
    <scope>NUCLEOTIDE SEQUENCE [LARGE SCALE GENOMIC DNA]</scope>
    <source>
        <strain evidence="7 8">SCSIO 58843</strain>
    </source>
</reference>
<evidence type="ECO:0000313" key="7">
    <source>
        <dbReference type="EMBL" id="QGG95665.1"/>
    </source>
</evidence>
<protein>
    <recommendedName>
        <fullName evidence="5">Heat-inducible transcription repressor HrcA</fullName>
    </recommendedName>
</protein>
<name>A0A5Q2RR48_9ACTN</name>
<dbReference type="InterPro" id="IPR002571">
    <property type="entry name" value="HrcA"/>
</dbReference>
<dbReference type="PANTHER" id="PTHR34824:SF1">
    <property type="entry name" value="HEAT-INDUCIBLE TRANSCRIPTION REPRESSOR HRCA"/>
    <property type="match status" value="1"/>
</dbReference>
<keyword evidence="4 5" id="KW-0804">Transcription</keyword>
<dbReference type="InterPro" id="IPR036388">
    <property type="entry name" value="WH-like_DNA-bd_sf"/>
</dbReference>
<dbReference type="EMBL" id="CP045851">
    <property type="protein sequence ID" value="QGG95665.1"/>
    <property type="molecule type" value="Genomic_DNA"/>
</dbReference>
<evidence type="ECO:0000256" key="3">
    <source>
        <dbReference type="ARBA" id="ARBA00023016"/>
    </source>
</evidence>
<keyword evidence="2 5" id="KW-0805">Transcription regulation</keyword>
<evidence type="ECO:0000256" key="2">
    <source>
        <dbReference type="ARBA" id="ARBA00023015"/>
    </source>
</evidence>
<dbReference type="InterPro" id="IPR021153">
    <property type="entry name" value="HrcA_C"/>
</dbReference>
<dbReference type="InterPro" id="IPR029016">
    <property type="entry name" value="GAF-like_dom_sf"/>
</dbReference>
<dbReference type="Pfam" id="PF01628">
    <property type="entry name" value="HrcA"/>
    <property type="match status" value="1"/>
</dbReference>
<dbReference type="Gene3D" id="3.30.390.60">
    <property type="entry name" value="Heat-inducible transcription repressor hrca homolog, domain 3"/>
    <property type="match status" value="1"/>
</dbReference>
<dbReference type="NCBIfam" id="TIGR00331">
    <property type="entry name" value="hrcA"/>
    <property type="match status" value="1"/>
</dbReference>
<dbReference type="GO" id="GO:0003677">
    <property type="term" value="F:DNA binding"/>
    <property type="evidence" value="ECO:0007669"/>
    <property type="project" value="InterPro"/>
</dbReference>
<dbReference type="InterPro" id="IPR036390">
    <property type="entry name" value="WH_DNA-bd_sf"/>
</dbReference>
<organism evidence="7 8">
    <name type="scientific">Actinomarinicola tropica</name>
    <dbReference type="NCBI Taxonomy" id="2789776"/>
    <lineage>
        <taxon>Bacteria</taxon>
        <taxon>Bacillati</taxon>
        <taxon>Actinomycetota</taxon>
        <taxon>Acidimicrobiia</taxon>
        <taxon>Acidimicrobiales</taxon>
        <taxon>Iamiaceae</taxon>
        <taxon>Actinomarinicola</taxon>
    </lineage>
</organism>
<dbReference type="InterPro" id="IPR023120">
    <property type="entry name" value="WHTH_transcript_rep_HrcA_IDD"/>
</dbReference>
<dbReference type="Gene3D" id="1.10.10.10">
    <property type="entry name" value="Winged helix-like DNA-binding domain superfamily/Winged helix DNA-binding domain"/>
    <property type="match status" value="1"/>
</dbReference>
<comment type="similarity">
    <text evidence="5">Belongs to the HrcA family.</text>
</comment>
<dbReference type="GO" id="GO:0045892">
    <property type="term" value="P:negative regulation of DNA-templated transcription"/>
    <property type="evidence" value="ECO:0007669"/>
    <property type="project" value="UniProtKB-UniRule"/>
</dbReference>
<feature type="domain" description="Heat-inducible transcription repressor HrcA C-terminal" evidence="6">
    <location>
        <begin position="104"/>
        <end position="313"/>
    </location>
</feature>
<evidence type="ECO:0000256" key="5">
    <source>
        <dbReference type="HAMAP-Rule" id="MF_00081"/>
    </source>
</evidence>
<dbReference type="PANTHER" id="PTHR34824">
    <property type="entry name" value="HEAT-INDUCIBLE TRANSCRIPTION REPRESSOR HRCA"/>
    <property type="match status" value="1"/>
</dbReference>
<gene>
    <name evidence="5 7" type="primary">hrcA</name>
    <name evidence="7" type="ORF">GH723_11470</name>
</gene>
<evidence type="ECO:0000313" key="8">
    <source>
        <dbReference type="Proteomes" id="UP000334019"/>
    </source>
</evidence>
<proteinExistence type="inferred from homology"/>
<dbReference type="AlphaFoldDB" id="A0A5Q2RR48"/>
<keyword evidence="1 5" id="KW-0678">Repressor</keyword>
<dbReference type="Gene3D" id="3.30.450.40">
    <property type="match status" value="1"/>
</dbReference>
<sequence length="332" mass="35173">MLDERKASILRAVVEEYIDTAQPVGSGHVARDPSVAVSPATVRNEMAVLEAEGYLVQPHTSAGRVPTEKGYRFFVDNIAQPGPLGSAETQQVRQFFARAHGELESMLADTSRLLSNITHHAAVVVGPPHEIATVRSIQLVALTPRVVMEVAVLSNGAIHKHTLELDEDVDEVVLDRASAHLQEHLRGSPLAGLSVVPPSGDAAVDRLVDTARAALGVHENEPDSVFVGGTSQMAGSFDAVDTIRQVLTILEQQIVVVSLLRDVLDRGLSVAIGSETGVEPLAECSLVVAPYQVDGEGVGTIGVLGPTRMNYPQALAAVAVVSQRLGHRLSEG</sequence>
<dbReference type="HAMAP" id="MF_00081">
    <property type="entry name" value="HrcA"/>
    <property type="match status" value="1"/>
</dbReference>
<dbReference type="Proteomes" id="UP000334019">
    <property type="component" value="Chromosome"/>
</dbReference>
<keyword evidence="3 5" id="KW-0346">Stress response</keyword>
<dbReference type="SUPFAM" id="SSF55781">
    <property type="entry name" value="GAF domain-like"/>
    <property type="match status" value="1"/>
</dbReference>
<keyword evidence="8" id="KW-1185">Reference proteome</keyword>
<dbReference type="PIRSF" id="PIRSF005485">
    <property type="entry name" value="HrcA"/>
    <property type="match status" value="1"/>
</dbReference>